<dbReference type="HOGENOM" id="CLU_1383954_0_0_1"/>
<evidence type="ECO:0000313" key="2">
    <source>
        <dbReference type="EMBL" id="KDQ16263.1"/>
    </source>
</evidence>
<dbReference type="InParanoid" id="A0A067MKG9"/>
<feature type="region of interest" description="Disordered" evidence="1">
    <location>
        <begin position="176"/>
        <end position="197"/>
    </location>
</feature>
<feature type="compositionally biased region" description="Low complexity" evidence="1">
    <location>
        <begin position="22"/>
        <end position="38"/>
    </location>
</feature>
<accession>A0A067MKG9</accession>
<gene>
    <name evidence="2" type="ORF">BOTBODRAFT_186625</name>
</gene>
<organism evidence="2 3">
    <name type="scientific">Botryobasidium botryosum (strain FD-172 SS1)</name>
    <dbReference type="NCBI Taxonomy" id="930990"/>
    <lineage>
        <taxon>Eukaryota</taxon>
        <taxon>Fungi</taxon>
        <taxon>Dikarya</taxon>
        <taxon>Basidiomycota</taxon>
        <taxon>Agaricomycotina</taxon>
        <taxon>Agaricomycetes</taxon>
        <taxon>Cantharellales</taxon>
        <taxon>Botryobasidiaceae</taxon>
        <taxon>Botryobasidium</taxon>
    </lineage>
</organism>
<protein>
    <submittedName>
        <fullName evidence="2">Uncharacterized protein</fullName>
    </submittedName>
</protein>
<sequence length="197" mass="20416">MKEDVLAAAWGRADPEPFEEFSTGTGTGSTTSSIYGSYDFAGKDARAPPAAAPRHGRPSIPPPLPLDLPGSPTAMDAPSSWGAPPESPTATRPGALMRSKSLIQRIRGKRDGGASSVPSTPPIPDLPERPGQPCIKFLTSDPGPGSELSMAPSANCFLIHILKKLTLSDIGALGTTITNPRAQMESSTSSKYGGHPS</sequence>
<proteinExistence type="predicted"/>
<reference evidence="3" key="1">
    <citation type="journal article" date="2014" name="Proc. Natl. Acad. Sci. U.S.A.">
        <title>Extensive sampling of basidiomycete genomes demonstrates inadequacy of the white-rot/brown-rot paradigm for wood decay fungi.</title>
        <authorList>
            <person name="Riley R."/>
            <person name="Salamov A.A."/>
            <person name="Brown D.W."/>
            <person name="Nagy L.G."/>
            <person name="Floudas D."/>
            <person name="Held B.W."/>
            <person name="Levasseur A."/>
            <person name="Lombard V."/>
            <person name="Morin E."/>
            <person name="Otillar R."/>
            <person name="Lindquist E.A."/>
            <person name="Sun H."/>
            <person name="LaButti K.M."/>
            <person name="Schmutz J."/>
            <person name="Jabbour D."/>
            <person name="Luo H."/>
            <person name="Baker S.E."/>
            <person name="Pisabarro A.G."/>
            <person name="Walton J.D."/>
            <person name="Blanchette R.A."/>
            <person name="Henrissat B."/>
            <person name="Martin F."/>
            <person name="Cullen D."/>
            <person name="Hibbett D.S."/>
            <person name="Grigoriev I.V."/>
        </authorList>
    </citation>
    <scope>NUCLEOTIDE SEQUENCE [LARGE SCALE GENOMIC DNA]</scope>
    <source>
        <strain evidence="3">FD-172 SS1</strain>
    </source>
</reference>
<feature type="compositionally biased region" description="Polar residues" evidence="1">
    <location>
        <begin position="176"/>
        <end position="191"/>
    </location>
</feature>
<keyword evidence="3" id="KW-1185">Reference proteome</keyword>
<dbReference type="AlphaFoldDB" id="A0A067MKG9"/>
<evidence type="ECO:0000256" key="1">
    <source>
        <dbReference type="SAM" id="MobiDB-lite"/>
    </source>
</evidence>
<dbReference type="EMBL" id="KL198028">
    <property type="protein sequence ID" value="KDQ16263.1"/>
    <property type="molecule type" value="Genomic_DNA"/>
</dbReference>
<dbReference type="Proteomes" id="UP000027195">
    <property type="component" value="Unassembled WGS sequence"/>
</dbReference>
<evidence type="ECO:0000313" key="3">
    <source>
        <dbReference type="Proteomes" id="UP000027195"/>
    </source>
</evidence>
<name>A0A067MKG9_BOTB1</name>
<feature type="region of interest" description="Disordered" evidence="1">
    <location>
        <begin position="1"/>
        <end position="146"/>
    </location>
</feature>